<evidence type="ECO:0000313" key="3">
    <source>
        <dbReference type="Proteomes" id="UP000267606"/>
    </source>
</evidence>
<protein>
    <submittedName>
        <fullName evidence="4">tRNA_bind_2 domain-containing protein</fullName>
    </submittedName>
</protein>
<dbReference type="Pfam" id="PF13725">
    <property type="entry name" value="tRNA_bind_2"/>
    <property type="match status" value="1"/>
</dbReference>
<proteinExistence type="predicted"/>
<dbReference type="EMBL" id="UZAJ01002049">
    <property type="protein sequence ID" value="VDO35563.1"/>
    <property type="molecule type" value="Genomic_DNA"/>
</dbReference>
<feature type="domain" description="Possible tRNA binding" evidence="1">
    <location>
        <begin position="1"/>
        <end position="211"/>
    </location>
</feature>
<organism evidence="4">
    <name type="scientific">Onchocerca flexuosa</name>
    <dbReference type="NCBI Taxonomy" id="387005"/>
    <lineage>
        <taxon>Eukaryota</taxon>
        <taxon>Metazoa</taxon>
        <taxon>Ecdysozoa</taxon>
        <taxon>Nematoda</taxon>
        <taxon>Chromadorea</taxon>
        <taxon>Rhabditida</taxon>
        <taxon>Spirurina</taxon>
        <taxon>Spiruromorpha</taxon>
        <taxon>Filarioidea</taxon>
        <taxon>Onchocercidae</taxon>
        <taxon>Onchocerca</taxon>
    </lineage>
</organism>
<dbReference type="STRING" id="387005.A0A183H6R6"/>
<name>A0A183H6R6_9BILA</name>
<dbReference type="GO" id="GO:1990883">
    <property type="term" value="F:18S rRNA cytidine N-acetyltransferase activity"/>
    <property type="evidence" value="ECO:0007669"/>
    <property type="project" value="TreeGrafter"/>
</dbReference>
<dbReference type="GO" id="GO:0000049">
    <property type="term" value="F:tRNA binding"/>
    <property type="evidence" value="ECO:0007669"/>
    <property type="project" value="TreeGrafter"/>
</dbReference>
<evidence type="ECO:0000313" key="2">
    <source>
        <dbReference type="EMBL" id="VDO35563.1"/>
    </source>
</evidence>
<dbReference type="GO" id="GO:1904812">
    <property type="term" value="P:rRNA acetylation involved in maturation of SSU-rRNA"/>
    <property type="evidence" value="ECO:0007669"/>
    <property type="project" value="TreeGrafter"/>
</dbReference>
<dbReference type="InterPro" id="IPR032672">
    <property type="entry name" value="TmcA/NAT10/Kre33"/>
</dbReference>
<dbReference type="AlphaFoldDB" id="A0A183H6R6"/>
<evidence type="ECO:0000259" key="1">
    <source>
        <dbReference type="Pfam" id="PF13725"/>
    </source>
</evidence>
<sequence length="265" mass="30658">MALSILQLKNDEIVKQCRREVLTREKLGLFLSNSDLRRLSQYARNMIDHHLITDILPILALLYFEERFDEEVGEILFFMYSIIKLSSVQSAILLGIGLQHKTVDVLVTELDLPANQLLALFNKAIRKLSEYLDQICMDAVRQEIDSQEINEHSADVTSMQPVPISLDDELHEAAVEIKRRQDRDRARLKEEIGRELKQYAIKGNEDDWTNALQSTDLKTAKKTGTILSVKSSRITFHWGQCIRKGFSWAYGYFKNRNNLEKFPES</sequence>
<dbReference type="PANTHER" id="PTHR10925:SF5">
    <property type="entry name" value="RNA CYTIDINE ACETYLTRANSFERASE"/>
    <property type="match status" value="1"/>
</dbReference>
<reference evidence="2 3" key="2">
    <citation type="submission" date="2018-11" db="EMBL/GenBank/DDBJ databases">
        <authorList>
            <consortium name="Pathogen Informatics"/>
        </authorList>
    </citation>
    <scope>NUCLEOTIDE SEQUENCE [LARGE SCALE GENOMIC DNA]</scope>
</reference>
<dbReference type="GO" id="GO:0005730">
    <property type="term" value="C:nucleolus"/>
    <property type="evidence" value="ECO:0007669"/>
    <property type="project" value="TreeGrafter"/>
</dbReference>
<dbReference type="Proteomes" id="UP000267606">
    <property type="component" value="Unassembled WGS sequence"/>
</dbReference>
<reference evidence="4" key="1">
    <citation type="submission" date="2016-06" db="UniProtKB">
        <authorList>
            <consortium name="WormBaseParasite"/>
        </authorList>
    </citation>
    <scope>IDENTIFICATION</scope>
</reference>
<accession>A0A183H6R6</accession>
<evidence type="ECO:0000313" key="4">
    <source>
        <dbReference type="WBParaSite" id="OFLC_0000317701-mRNA-1"/>
    </source>
</evidence>
<gene>
    <name evidence="2" type="ORF">OFLC_LOCUS3178</name>
</gene>
<dbReference type="WBParaSite" id="OFLC_0000317701-mRNA-1">
    <property type="protein sequence ID" value="OFLC_0000317701-mRNA-1"/>
    <property type="gene ID" value="OFLC_0000317701"/>
</dbReference>
<dbReference type="GO" id="GO:0030686">
    <property type="term" value="C:90S preribosome"/>
    <property type="evidence" value="ECO:0007669"/>
    <property type="project" value="TreeGrafter"/>
</dbReference>
<keyword evidence="3" id="KW-1185">Reference proteome</keyword>
<dbReference type="InterPro" id="IPR027992">
    <property type="entry name" value="tRNA_bind_dom"/>
</dbReference>
<dbReference type="PANTHER" id="PTHR10925">
    <property type="entry name" value="N-ACETYLTRANSFERASE 10"/>
    <property type="match status" value="1"/>
</dbReference>